<reference evidence="6 7" key="1">
    <citation type="submission" date="2016-11" db="EMBL/GenBank/DDBJ databases">
        <authorList>
            <person name="Jaros S."/>
            <person name="Januszkiewicz K."/>
            <person name="Wedrychowicz H."/>
        </authorList>
    </citation>
    <scope>NUCLEOTIDE SEQUENCE [LARGE SCALE GENOMIC DNA]</scope>
    <source>
        <strain evidence="6 7">NF2</strain>
    </source>
</reference>
<feature type="compositionally biased region" description="Low complexity" evidence="4">
    <location>
        <begin position="73"/>
        <end position="96"/>
    </location>
</feature>
<dbReference type="Proteomes" id="UP000197781">
    <property type="component" value="Chromosome"/>
</dbReference>
<dbReference type="PRINTS" id="PR00625">
    <property type="entry name" value="JDOMAIN"/>
</dbReference>
<dbReference type="PROSITE" id="PS00636">
    <property type="entry name" value="DNAJ_1"/>
    <property type="match status" value="1"/>
</dbReference>
<evidence type="ECO:0000256" key="4">
    <source>
        <dbReference type="SAM" id="MobiDB-lite"/>
    </source>
</evidence>
<keyword evidence="3" id="KW-0143">Chaperone</keyword>
<dbReference type="Pfam" id="PF00226">
    <property type="entry name" value="DnaJ"/>
    <property type="match status" value="1"/>
</dbReference>
<dbReference type="InterPro" id="IPR018253">
    <property type="entry name" value="DnaJ_domain_CS"/>
</dbReference>
<dbReference type="SMART" id="SM00271">
    <property type="entry name" value="DnaJ"/>
    <property type="match status" value="1"/>
</dbReference>
<dbReference type="GO" id="GO:0042026">
    <property type="term" value="P:protein refolding"/>
    <property type="evidence" value="ECO:0007669"/>
    <property type="project" value="TreeGrafter"/>
</dbReference>
<dbReference type="PROSITE" id="PS50076">
    <property type="entry name" value="DNAJ_2"/>
    <property type="match status" value="1"/>
</dbReference>
<name>A0A220MJV4_9BACL</name>
<accession>A0A220MJV4</accession>
<dbReference type="RefSeq" id="WP_088908961.1">
    <property type="nucleotide sequence ID" value="NZ_CP018145.1"/>
</dbReference>
<dbReference type="Gene3D" id="1.10.287.110">
    <property type="entry name" value="DnaJ domain"/>
    <property type="match status" value="1"/>
</dbReference>
<feature type="region of interest" description="Disordered" evidence="4">
    <location>
        <begin position="71"/>
        <end position="102"/>
    </location>
</feature>
<dbReference type="CDD" id="cd06257">
    <property type="entry name" value="DnaJ"/>
    <property type="match status" value="1"/>
</dbReference>
<gene>
    <name evidence="6" type="ORF">BP422_18060</name>
</gene>
<feature type="region of interest" description="Disordered" evidence="4">
    <location>
        <begin position="116"/>
        <end position="138"/>
    </location>
</feature>
<dbReference type="GO" id="GO:0051082">
    <property type="term" value="F:unfolded protein binding"/>
    <property type="evidence" value="ECO:0007669"/>
    <property type="project" value="TreeGrafter"/>
</dbReference>
<evidence type="ECO:0000313" key="6">
    <source>
        <dbReference type="EMBL" id="ASJ55283.1"/>
    </source>
</evidence>
<dbReference type="AlphaFoldDB" id="A0A220MJV4"/>
<dbReference type="KEGG" id="bfm:BP422_18060"/>
<dbReference type="InterPro" id="IPR001623">
    <property type="entry name" value="DnaJ_domain"/>
</dbReference>
<dbReference type="GO" id="GO:0005737">
    <property type="term" value="C:cytoplasm"/>
    <property type="evidence" value="ECO:0007669"/>
    <property type="project" value="TreeGrafter"/>
</dbReference>
<sequence length="150" mass="17339">MKNYYEILGLTKQASTNDIKKAYRQLAKQHHPDVNAGSSESERIFKEITEAYQTLQDPALREAYDARYEAFQQKKQQQTSHTSSTKQGQSKQQAQSAPGVNFEDLGSTFERFFGFHPKTGEINPNTMKSDKKNPLDTTDMFEQFFRMKKK</sequence>
<dbReference type="InterPro" id="IPR036869">
    <property type="entry name" value="J_dom_sf"/>
</dbReference>
<keyword evidence="2" id="KW-0346">Stress response</keyword>
<proteinExistence type="predicted"/>
<evidence type="ECO:0000259" key="5">
    <source>
        <dbReference type="PROSITE" id="PS50076"/>
    </source>
</evidence>
<feature type="domain" description="J" evidence="5">
    <location>
        <begin position="3"/>
        <end position="68"/>
    </location>
</feature>
<dbReference type="EMBL" id="CP018145">
    <property type="protein sequence ID" value="ASJ55283.1"/>
    <property type="molecule type" value="Genomic_DNA"/>
</dbReference>
<protein>
    <submittedName>
        <fullName evidence="6">Molecular chaperone DnaJ</fullName>
    </submittedName>
</protein>
<evidence type="ECO:0000256" key="3">
    <source>
        <dbReference type="ARBA" id="ARBA00023186"/>
    </source>
</evidence>
<keyword evidence="1" id="KW-0235">DNA replication</keyword>
<organism evidence="6 7">
    <name type="scientific">Brevibacillus formosus</name>
    <dbReference type="NCBI Taxonomy" id="54913"/>
    <lineage>
        <taxon>Bacteria</taxon>
        <taxon>Bacillati</taxon>
        <taxon>Bacillota</taxon>
        <taxon>Bacilli</taxon>
        <taxon>Bacillales</taxon>
        <taxon>Paenibacillaceae</taxon>
        <taxon>Brevibacillus</taxon>
    </lineage>
</organism>
<evidence type="ECO:0000256" key="1">
    <source>
        <dbReference type="ARBA" id="ARBA00022705"/>
    </source>
</evidence>
<dbReference type="PANTHER" id="PTHR43096:SF52">
    <property type="entry name" value="DNAJ HOMOLOG 1, MITOCHONDRIAL-RELATED"/>
    <property type="match status" value="1"/>
</dbReference>
<dbReference type="SUPFAM" id="SSF46565">
    <property type="entry name" value="Chaperone J-domain"/>
    <property type="match status" value="1"/>
</dbReference>
<dbReference type="PANTHER" id="PTHR43096">
    <property type="entry name" value="DNAJ HOMOLOG 1, MITOCHONDRIAL-RELATED"/>
    <property type="match status" value="1"/>
</dbReference>
<dbReference type="GO" id="GO:0006260">
    <property type="term" value="P:DNA replication"/>
    <property type="evidence" value="ECO:0007669"/>
    <property type="project" value="UniProtKB-KW"/>
</dbReference>
<evidence type="ECO:0000256" key="2">
    <source>
        <dbReference type="ARBA" id="ARBA00023016"/>
    </source>
</evidence>
<evidence type="ECO:0000313" key="7">
    <source>
        <dbReference type="Proteomes" id="UP000197781"/>
    </source>
</evidence>